<organism evidence="1 2">
    <name type="scientific">Callosobruchus maculatus</name>
    <name type="common">Southern cowpea weevil</name>
    <name type="synonym">Pulse bruchid</name>
    <dbReference type="NCBI Taxonomy" id="64391"/>
    <lineage>
        <taxon>Eukaryota</taxon>
        <taxon>Metazoa</taxon>
        <taxon>Ecdysozoa</taxon>
        <taxon>Arthropoda</taxon>
        <taxon>Hexapoda</taxon>
        <taxon>Insecta</taxon>
        <taxon>Pterygota</taxon>
        <taxon>Neoptera</taxon>
        <taxon>Endopterygota</taxon>
        <taxon>Coleoptera</taxon>
        <taxon>Polyphaga</taxon>
        <taxon>Cucujiformia</taxon>
        <taxon>Chrysomeloidea</taxon>
        <taxon>Chrysomelidae</taxon>
        <taxon>Bruchinae</taxon>
        <taxon>Bruchini</taxon>
        <taxon>Callosobruchus</taxon>
    </lineage>
</organism>
<gene>
    <name evidence="1" type="ORF">CALMAC_LOCUS18920</name>
</gene>
<sequence length="261" mass="30269">MVPENSKEALIDKNRGRKRKRTLSVEELTERKRLWHRLFNKYWRLSRVKSEDCLLKDISEQHFLTIDDGILNVEPVSKKNKKFNRYQEGLVDYVENSLASPLRFLLLNRSICSNLGEVNAHMYWHGKIITEMSSLRMKLSKKNIIEYIKICDIINRTLTANIMNMDVKMLVNHILEMRRKSVPAYKIVNDVAILGDPHNVIKEEIPAYKIVNDVVNLGDPHNVIKEEIPAYKIVNDVVNLGVPRNVIKEEIVVPNNANDSS</sequence>
<dbReference type="EMBL" id="CAACVG010013239">
    <property type="protein sequence ID" value="VEN61541.1"/>
    <property type="molecule type" value="Genomic_DNA"/>
</dbReference>
<reference evidence="1 2" key="1">
    <citation type="submission" date="2019-01" db="EMBL/GenBank/DDBJ databases">
        <authorList>
            <person name="Sayadi A."/>
        </authorList>
    </citation>
    <scope>NUCLEOTIDE SEQUENCE [LARGE SCALE GENOMIC DNA]</scope>
</reference>
<dbReference type="Proteomes" id="UP000410492">
    <property type="component" value="Unassembled WGS sequence"/>
</dbReference>
<keyword evidence="2" id="KW-1185">Reference proteome</keyword>
<dbReference type="OrthoDB" id="6767460at2759"/>
<evidence type="ECO:0000313" key="1">
    <source>
        <dbReference type="EMBL" id="VEN61541.1"/>
    </source>
</evidence>
<protein>
    <submittedName>
        <fullName evidence="1">Uncharacterized protein</fullName>
    </submittedName>
</protein>
<evidence type="ECO:0000313" key="2">
    <source>
        <dbReference type="Proteomes" id="UP000410492"/>
    </source>
</evidence>
<accession>A0A653DMS9</accession>
<dbReference type="AlphaFoldDB" id="A0A653DMS9"/>
<proteinExistence type="predicted"/>
<name>A0A653DMS9_CALMS</name>